<dbReference type="PANTHER" id="PTHR34796:SF1">
    <property type="entry name" value="EXPRESSED PROTEIN"/>
    <property type="match status" value="1"/>
</dbReference>
<dbReference type="PANTHER" id="PTHR34796">
    <property type="entry name" value="EXPRESSED PROTEIN"/>
    <property type="match status" value="1"/>
</dbReference>
<accession>A0AAU7DNF2</accession>
<evidence type="ECO:0000313" key="1">
    <source>
        <dbReference type="EMBL" id="XBH18568.1"/>
    </source>
</evidence>
<dbReference type="Pfam" id="PF03745">
    <property type="entry name" value="DUF309"/>
    <property type="match status" value="1"/>
</dbReference>
<proteinExistence type="predicted"/>
<dbReference type="SUPFAM" id="SSF140663">
    <property type="entry name" value="TTHA0068-like"/>
    <property type="match status" value="1"/>
</dbReference>
<dbReference type="InterPro" id="IPR023203">
    <property type="entry name" value="TTHA0068_sf"/>
</dbReference>
<gene>
    <name evidence="1" type="ORF">P8935_04340</name>
</gene>
<dbReference type="EMBL" id="CP121196">
    <property type="protein sequence ID" value="XBH18568.1"/>
    <property type="molecule type" value="Genomic_DNA"/>
</dbReference>
<dbReference type="AlphaFoldDB" id="A0AAU7DNF2"/>
<dbReference type="Gene3D" id="1.10.3450.10">
    <property type="entry name" value="TTHA0068-like"/>
    <property type="match status" value="1"/>
</dbReference>
<protein>
    <submittedName>
        <fullName evidence="1">DUF309 domain-containing protein</fullName>
    </submittedName>
</protein>
<reference evidence="1" key="1">
    <citation type="submission" date="2023-03" db="EMBL/GenBank/DDBJ databases">
        <title>Edaphobacter sp.</title>
        <authorList>
            <person name="Huber K.J."/>
            <person name="Papendorf J."/>
            <person name="Pilke C."/>
            <person name="Bunk B."/>
            <person name="Sproeer C."/>
            <person name="Pester M."/>
        </authorList>
    </citation>
    <scope>NUCLEOTIDE SEQUENCE</scope>
    <source>
        <strain evidence="1">DSM 110680</strain>
    </source>
</reference>
<dbReference type="RefSeq" id="WP_348263792.1">
    <property type="nucleotide sequence ID" value="NZ_CP121196.1"/>
</dbReference>
<name>A0AAU7DNF2_9BACT</name>
<sequence>MQFEWARGPLADGLHCYHNQEFFAAHEHWEAEWLKCAEPEKKFLQALIQITAAFHHLQRRNFEGTASLLRAALGRLENYPAEFQGIAVEELRQSIHTWLEALKAVPSAHLLQFPRIR</sequence>
<dbReference type="InterPro" id="IPR005500">
    <property type="entry name" value="DUF309"/>
</dbReference>
<organism evidence="1">
    <name type="scientific">Telmatobacter sp. DSM 110680</name>
    <dbReference type="NCBI Taxonomy" id="3036704"/>
    <lineage>
        <taxon>Bacteria</taxon>
        <taxon>Pseudomonadati</taxon>
        <taxon>Acidobacteriota</taxon>
        <taxon>Terriglobia</taxon>
        <taxon>Terriglobales</taxon>
        <taxon>Acidobacteriaceae</taxon>
        <taxon>Telmatobacter</taxon>
    </lineage>
</organism>